<dbReference type="EMBL" id="CANHGI010000003">
    <property type="protein sequence ID" value="CAI5445116.1"/>
    <property type="molecule type" value="Genomic_DNA"/>
</dbReference>
<accession>A0A9P1IJ95</accession>
<gene>
    <name evidence="1" type="ORF">CAMP_LOCUS2277</name>
    <name evidence="2" type="ORF">CAMP_LOCUS7753</name>
</gene>
<reference evidence="2" key="1">
    <citation type="submission" date="2022-11" db="EMBL/GenBank/DDBJ databases">
        <authorList>
            <person name="Kikuchi T."/>
        </authorList>
    </citation>
    <scope>NUCLEOTIDE SEQUENCE</scope>
    <source>
        <strain evidence="2">PS1010</strain>
    </source>
</reference>
<dbReference type="AlphaFoldDB" id="A0A9P1IJ95"/>
<name>A0A9P1IJ95_9PELO</name>
<proteinExistence type="predicted"/>
<dbReference type="EMBL" id="CANHGI010000001">
    <property type="protein sequence ID" value="CAI5439640.1"/>
    <property type="molecule type" value="Genomic_DNA"/>
</dbReference>
<keyword evidence="3" id="KW-1185">Reference proteome</keyword>
<protein>
    <submittedName>
        <fullName evidence="2">Uncharacterized protein</fullName>
    </submittedName>
</protein>
<comment type="caution">
    <text evidence="2">The sequence shown here is derived from an EMBL/GenBank/DDBJ whole genome shotgun (WGS) entry which is preliminary data.</text>
</comment>
<evidence type="ECO:0000313" key="2">
    <source>
        <dbReference type="EMBL" id="CAI5445116.1"/>
    </source>
</evidence>
<evidence type="ECO:0000313" key="3">
    <source>
        <dbReference type="Proteomes" id="UP001152747"/>
    </source>
</evidence>
<evidence type="ECO:0000313" key="1">
    <source>
        <dbReference type="EMBL" id="CAI5439640.1"/>
    </source>
</evidence>
<dbReference type="Proteomes" id="UP001152747">
    <property type="component" value="Unassembled WGS sequence"/>
</dbReference>
<sequence>MNGDMLWIICSKMPQINQCAIQMMQVHISDKENNFSTRFMRKRHRFARSFDRNDEEVGFFWSKIVICH</sequence>
<organism evidence="2 3">
    <name type="scientific">Caenorhabditis angaria</name>
    <dbReference type="NCBI Taxonomy" id="860376"/>
    <lineage>
        <taxon>Eukaryota</taxon>
        <taxon>Metazoa</taxon>
        <taxon>Ecdysozoa</taxon>
        <taxon>Nematoda</taxon>
        <taxon>Chromadorea</taxon>
        <taxon>Rhabditida</taxon>
        <taxon>Rhabditina</taxon>
        <taxon>Rhabditomorpha</taxon>
        <taxon>Rhabditoidea</taxon>
        <taxon>Rhabditidae</taxon>
        <taxon>Peloderinae</taxon>
        <taxon>Caenorhabditis</taxon>
    </lineage>
</organism>